<proteinExistence type="predicted"/>
<accession>A0A848FZ06</accession>
<evidence type="ECO:0000256" key="1">
    <source>
        <dbReference type="SAM" id="MobiDB-lite"/>
    </source>
</evidence>
<feature type="region of interest" description="Disordered" evidence="1">
    <location>
        <begin position="295"/>
        <end position="320"/>
    </location>
</feature>
<dbReference type="RefSeq" id="WP_169143954.1">
    <property type="nucleotide sequence ID" value="NZ_JABBGA010000001.1"/>
</dbReference>
<protein>
    <submittedName>
        <fullName evidence="2">YdaU family protein</fullName>
    </submittedName>
</protein>
<reference evidence="2 3" key="1">
    <citation type="submission" date="2020-04" db="EMBL/GenBank/DDBJ databases">
        <title>Zoogloea sp. G-4-1-14 isolated from soil.</title>
        <authorList>
            <person name="Dahal R.H."/>
        </authorList>
    </citation>
    <scope>NUCLEOTIDE SEQUENCE [LARGE SCALE GENOMIC DNA]</scope>
    <source>
        <strain evidence="2 3">G-4-1-14</strain>
    </source>
</reference>
<dbReference type="InterPro" id="IPR010781">
    <property type="entry name" value="DUF1376"/>
</dbReference>
<organism evidence="2 3">
    <name type="scientific">Zoogloea dura</name>
    <dbReference type="NCBI Taxonomy" id="2728840"/>
    <lineage>
        <taxon>Bacteria</taxon>
        <taxon>Pseudomonadati</taxon>
        <taxon>Pseudomonadota</taxon>
        <taxon>Betaproteobacteria</taxon>
        <taxon>Rhodocyclales</taxon>
        <taxon>Zoogloeaceae</taxon>
        <taxon>Zoogloea</taxon>
    </lineage>
</organism>
<evidence type="ECO:0000313" key="2">
    <source>
        <dbReference type="EMBL" id="NML24314.1"/>
    </source>
</evidence>
<evidence type="ECO:0000313" key="3">
    <source>
        <dbReference type="Proteomes" id="UP000580043"/>
    </source>
</evidence>
<feature type="region of interest" description="Disordered" evidence="1">
    <location>
        <begin position="93"/>
        <end position="112"/>
    </location>
</feature>
<dbReference type="Pfam" id="PF07120">
    <property type="entry name" value="DUF1376"/>
    <property type="match status" value="1"/>
</dbReference>
<dbReference type="EMBL" id="JABBGA010000001">
    <property type="protein sequence ID" value="NML24314.1"/>
    <property type="molecule type" value="Genomic_DNA"/>
</dbReference>
<comment type="caution">
    <text evidence="2">The sequence shown here is derived from an EMBL/GenBank/DDBJ whole genome shotgun (WGS) entry which is preliminary data.</text>
</comment>
<name>A0A848FZ06_9RHOO</name>
<gene>
    <name evidence="2" type="ORF">HHL15_01020</name>
</gene>
<sequence>MNYYEHHIGDYIKATAHLSMVEDAAYRRLLDVYYTREGPLPVDRKAVQKLARAQSKDERAAVEYVLEEFFELDANGWHQRRCDEEIAKYLEKAPKAKEKRDNARDRQQRARERRAAMFEELRLHGITPPWDTKTGELETLLLRTKDTSRHAPVTRDNTATQAPVPSPQTPGVHAAATDQREEDPPSRVDVPLAADPITGRAIELASLLRQRGAALQASDPRVRVWAEKGITDAQALTALERAHERREARASPQPINAGLLDSILTDITTLEGNDHGTPHRTTAADRRAAVIAELTGANRTSQGEHDPDARTLPGEARRVR</sequence>
<feature type="region of interest" description="Disordered" evidence="1">
    <location>
        <begin position="143"/>
        <end position="192"/>
    </location>
</feature>
<dbReference type="AlphaFoldDB" id="A0A848FZ06"/>
<keyword evidence="3" id="KW-1185">Reference proteome</keyword>
<feature type="compositionally biased region" description="Basic and acidic residues" evidence="1">
    <location>
        <begin position="302"/>
        <end position="320"/>
    </location>
</feature>
<dbReference type="Proteomes" id="UP000580043">
    <property type="component" value="Unassembled WGS sequence"/>
</dbReference>